<reference evidence="1" key="1">
    <citation type="submission" date="2022-09" db="EMBL/GenBank/DDBJ databases">
        <title>Comparative genomics and taxonomic characterization of three novel marine species of genus Reichenbachiella exhibiting antioxidant and polysaccharide degradation activities.</title>
        <authorList>
            <person name="Muhammad N."/>
            <person name="Lee Y.-J."/>
            <person name="Ko J."/>
            <person name="Kim S.-G."/>
        </authorList>
    </citation>
    <scope>NUCLEOTIDE SEQUENCE</scope>
    <source>
        <strain evidence="1">BKB1-1</strain>
    </source>
</reference>
<dbReference type="RefSeq" id="WP_262310492.1">
    <property type="nucleotide sequence ID" value="NZ_CP106679.1"/>
</dbReference>
<organism evidence="1 2">
    <name type="scientific">Reichenbachiella agarivorans</name>
    <dbReference type="NCBI Taxonomy" id="2979464"/>
    <lineage>
        <taxon>Bacteria</taxon>
        <taxon>Pseudomonadati</taxon>
        <taxon>Bacteroidota</taxon>
        <taxon>Cytophagia</taxon>
        <taxon>Cytophagales</taxon>
        <taxon>Reichenbachiellaceae</taxon>
        <taxon>Reichenbachiella</taxon>
    </lineage>
</organism>
<name>A0ABY6CRE2_9BACT</name>
<proteinExistence type="predicted"/>
<dbReference type="EMBL" id="CP106679">
    <property type="protein sequence ID" value="UXP33063.1"/>
    <property type="molecule type" value="Genomic_DNA"/>
</dbReference>
<protein>
    <submittedName>
        <fullName evidence="1">Uncharacterized protein</fullName>
    </submittedName>
</protein>
<dbReference type="Proteomes" id="UP001065174">
    <property type="component" value="Chromosome"/>
</dbReference>
<evidence type="ECO:0000313" key="2">
    <source>
        <dbReference type="Proteomes" id="UP001065174"/>
    </source>
</evidence>
<accession>A0ABY6CRE2</accession>
<gene>
    <name evidence="1" type="ORF">N6H18_03710</name>
</gene>
<evidence type="ECO:0000313" key="1">
    <source>
        <dbReference type="EMBL" id="UXP33063.1"/>
    </source>
</evidence>
<sequence>MNKNWQRFIYPSLEDIKQAREQSHQAIQNVAAVGRSFLPPSPSDESANLEWDAKLQRLVGRWVDADITFRSSISIHEFIVYLVDEQFETISSISMQDSRQRDVMVWLEQQLGKLGADFSKINLHYPYDLPVYPTASGEAFGVVNPLASHELSRLYHNSVLAITEVLSKEEKVSEIKCWPHHFDIAGSIILLDTGDPDTSKKISIGMSPGDEHYDEPYFYVAPWPYPVKELPDISATLGHWHSNNWIGAVLLYSEMNKMDLIQDQIRTVRGFYETAIESLKNL</sequence>
<keyword evidence="2" id="KW-1185">Reference proteome</keyword>